<evidence type="ECO:0000313" key="2">
    <source>
        <dbReference type="EMBL" id="NER29761.1"/>
    </source>
</evidence>
<sequence>MSLQEVTSHEPCRHCGKPDGCYRLDKLEVCRRGASPAPGWKATSKKDNDGNVFYAPIESRQTKDVRPKNRRIWEYPSRDGKTFVRVVRLDDGYGKKKIWQERFDGKVWVKNLKGIDRADIPVYRYHEVQQAIKEGKKIFIVEGEGVADALWLLGLAATTNIGGAGKWRDSDSEDVYGATAHVLCPDRDKPGVEHMNSVYAKLKGTPTVKWLLAYPDSSLWQRLPESKGVDLADWISDFKLSADDLKAAIVDELPFEKLPLLTPQPHTHHAVTAPDDTLEQLKALVDNNVNGALLTERLNSVAETMPIREVRTLHQEVLDEKEQQAAMTEQTKTLSELLATQSPVLDLRHILPEKLAEPLQLWSKWMGMREAVVLTALLSAVSSLHDSDTTLVLSRGQNFYVPPTIYGGLVAESGQRKTPVIRTIITEPLKPLTDAEEDRFAAEKEEFEAQLEKWQKDKRGKPPEPPSPPWLHYFTDTTGEGIPAQAKTNPRKILYGVIDELSGLFSSQNAYRRGRGSDKQDLLSYFSGMGKKVLRADGVRCNLNKILLSIFGTIQPEVLKAHMKDCSDPDGQWARFLFVHQPPNIGDINDDEDIDIVQLLTGLYRVIHRFPGTKYRLSRAAKKRFKKIYRELEIMRLQCLAPGLRAVYAKAAGYIGRLSINLHCIWEYARGKRYPDAEIPLEIVELAIELMAFYIGQAKYFHASFDESEQTSCSLKLVGLSQRLELAGKNGGWVKASDFQQTFSGKKRPNANEARKIMQMTVQLGQGSIKGTGCHMQFHWQRQFDGHTPLPPQPTKMEKTRQKLGASSSPRSQLQQGMEEKLGFVGNNNCSQAALLEKIPEQKKDNTPVQNLENLSIPLATVIPALGFQPRKYLTFDVTTLPFVGLDTVIPSRVSAEDTVMTEELEEQKAITTASVEEQQGKEVNFDSFPHQDPAALPSAKQEKAEIIKQRILAIETQDDFQVLRTNPDFSGEELNWVRLNLLTKEQRQVLTQTVTQSCNNQTPSASSVSKEITKSSKAKIAAFSAWAAAISEAYERYAALVEPSEEVSEITYCEQQEVAEVDVPVQQEQPKSQKATNVQLVMLSAQVGYLKAVWDDHILAGIIGCESEESATRCKEELEKRKLVKVKIRKAERLCTPYEVLVHNVSIEHLRQIEDWLHTLKLKPTNQTQDSSEKKPTTSSSQTPETELTDVQFNAEEKEPPS</sequence>
<feature type="compositionally biased region" description="Low complexity" evidence="1">
    <location>
        <begin position="1178"/>
        <end position="1187"/>
    </location>
</feature>
<feature type="region of interest" description="Disordered" evidence="1">
    <location>
        <begin position="453"/>
        <end position="476"/>
    </location>
</feature>
<dbReference type="AlphaFoldDB" id="A0A6B3NJH0"/>
<feature type="compositionally biased region" description="Polar residues" evidence="1">
    <location>
        <begin position="805"/>
        <end position="814"/>
    </location>
</feature>
<dbReference type="Pfam" id="PF13148">
    <property type="entry name" value="DUF3987"/>
    <property type="match status" value="1"/>
</dbReference>
<organism evidence="2">
    <name type="scientific">Symploca sp. SIO1C4</name>
    <dbReference type="NCBI Taxonomy" id="2607765"/>
    <lineage>
        <taxon>Bacteria</taxon>
        <taxon>Bacillati</taxon>
        <taxon>Cyanobacteriota</taxon>
        <taxon>Cyanophyceae</taxon>
        <taxon>Coleofasciculales</taxon>
        <taxon>Coleofasciculaceae</taxon>
        <taxon>Symploca</taxon>
    </lineage>
</organism>
<evidence type="ECO:0000256" key="1">
    <source>
        <dbReference type="SAM" id="MobiDB-lite"/>
    </source>
</evidence>
<feature type="region of interest" description="Disordered" evidence="1">
    <location>
        <begin position="785"/>
        <end position="814"/>
    </location>
</feature>
<feature type="region of interest" description="Disordered" evidence="1">
    <location>
        <begin position="1165"/>
        <end position="1203"/>
    </location>
</feature>
<name>A0A6B3NJH0_9CYAN</name>
<dbReference type="Gene3D" id="3.40.1360.10">
    <property type="match status" value="1"/>
</dbReference>
<proteinExistence type="predicted"/>
<dbReference type="CDD" id="cd01029">
    <property type="entry name" value="TOPRIM_primases"/>
    <property type="match status" value="1"/>
</dbReference>
<gene>
    <name evidence="2" type="ORF">F6J89_19620</name>
</gene>
<dbReference type="EMBL" id="JAAHFQ010000425">
    <property type="protein sequence ID" value="NER29761.1"/>
    <property type="molecule type" value="Genomic_DNA"/>
</dbReference>
<accession>A0A6B3NJH0</accession>
<dbReference type="InterPro" id="IPR034154">
    <property type="entry name" value="TOPRIM_DnaG/twinkle"/>
</dbReference>
<dbReference type="InterPro" id="IPR025048">
    <property type="entry name" value="DUF3987"/>
</dbReference>
<protein>
    <submittedName>
        <fullName evidence="2">DUF3987 domain-containing protein</fullName>
    </submittedName>
</protein>
<feature type="compositionally biased region" description="Basic and acidic residues" evidence="1">
    <location>
        <begin position="453"/>
        <end position="462"/>
    </location>
</feature>
<comment type="caution">
    <text evidence="2">The sequence shown here is derived from an EMBL/GenBank/DDBJ whole genome shotgun (WGS) entry which is preliminary data.</text>
</comment>
<reference evidence="2" key="1">
    <citation type="submission" date="2019-11" db="EMBL/GenBank/DDBJ databases">
        <title>Genomic insights into an expanded diversity of filamentous marine cyanobacteria reveals the extraordinary biosynthetic potential of Moorea and Okeania.</title>
        <authorList>
            <person name="Ferreira Leao T."/>
            <person name="Wang M."/>
            <person name="Moss N."/>
            <person name="Da Silva R."/>
            <person name="Sanders J."/>
            <person name="Nurk S."/>
            <person name="Gurevich A."/>
            <person name="Humphrey G."/>
            <person name="Reher R."/>
            <person name="Zhu Q."/>
            <person name="Belda-Ferre P."/>
            <person name="Glukhov E."/>
            <person name="Rex R."/>
            <person name="Dorrestein P.C."/>
            <person name="Knight R."/>
            <person name="Pevzner P."/>
            <person name="Gerwick W.H."/>
            <person name="Gerwick L."/>
        </authorList>
    </citation>
    <scope>NUCLEOTIDE SEQUENCE</scope>
    <source>
        <strain evidence="2">SIO1C4</strain>
    </source>
</reference>